<protein>
    <submittedName>
        <fullName evidence="13">Regulatory protein MIG1</fullName>
    </submittedName>
</protein>
<evidence type="ECO:0000256" key="9">
    <source>
        <dbReference type="ARBA" id="ARBA00023242"/>
    </source>
</evidence>
<feature type="domain" description="C2H2-type" evidence="12">
    <location>
        <begin position="135"/>
        <end position="165"/>
    </location>
</feature>
<dbReference type="GO" id="GO:0000978">
    <property type="term" value="F:RNA polymerase II cis-regulatory region sequence-specific DNA binding"/>
    <property type="evidence" value="ECO:0007669"/>
    <property type="project" value="TreeGrafter"/>
</dbReference>
<accession>A0A1C7N3F5</accession>
<gene>
    <name evidence="13" type="primary">MIG1_0</name>
    <name evidence="13" type="ORF">A0J61_08297</name>
</gene>
<dbReference type="InterPro" id="IPR036236">
    <property type="entry name" value="Znf_C2H2_sf"/>
</dbReference>
<dbReference type="AlphaFoldDB" id="A0A1C7N3F5"/>
<keyword evidence="6" id="KW-0805">Transcription regulation</keyword>
<feature type="domain" description="C2H2-type" evidence="12">
    <location>
        <begin position="41"/>
        <end position="70"/>
    </location>
</feature>
<keyword evidence="14" id="KW-1185">Reference proteome</keyword>
<dbReference type="SUPFAM" id="SSF57667">
    <property type="entry name" value="beta-beta-alpha zinc fingers"/>
    <property type="match status" value="1"/>
</dbReference>
<dbReference type="PANTHER" id="PTHR47428:SF1">
    <property type="entry name" value="REGULATORY PROTEIN MIG1-RELATED"/>
    <property type="match status" value="1"/>
</dbReference>
<name>A0A1C7N3F5_9FUNG</name>
<dbReference type="OrthoDB" id="654211at2759"/>
<keyword evidence="5" id="KW-0862">Zinc</keyword>
<evidence type="ECO:0000259" key="12">
    <source>
        <dbReference type="PROSITE" id="PS50157"/>
    </source>
</evidence>
<evidence type="ECO:0000256" key="5">
    <source>
        <dbReference type="ARBA" id="ARBA00022833"/>
    </source>
</evidence>
<dbReference type="SMART" id="SM00355">
    <property type="entry name" value="ZnF_C2H2"/>
    <property type="match status" value="3"/>
</dbReference>
<dbReference type="GO" id="GO:0005737">
    <property type="term" value="C:cytoplasm"/>
    <property type="evidence" value="ECO:0007669"/>
    <property type="project" value="TreeGrafter"/>
</dbReference>
<keyword evidence="9" id="KW-0539">Nucleus</keyword>
<comment type="subcellular location">
    <subcellularLocation>
        <location evidence="1">Nucleus</location>
    </subcellularLocation>
</comment>
<evidence type="ECO:0000256" key="10">
    <source>
        <dbReference type="PROSITE-ProRule" id="PRU00042"/>
    </source>
</evidence>
<evidence type="ECO:0000256" key="7">
    <source>
        <dbReference type="ARBA" id="ARBA00023125"/>
    </source>
</evidence>
<dbReference type="Gene3D" id="3.30.160.60">
    <property type="entry name" value="Classic Zinc Finger"/>
    <property type="match status" value="3"/>
</dbReference>
<keyword evidence="2" id="KW-0479">Metal-binding</keyword>
<dbReference type="FunFam" id="3.30.160.60:FF:000125">
    <property type="entry name" value="Putative zinc finger protein 143"/>
    <property type="match status" value="1"/>
</dbReference>
<dbReference type="PANTHER" id="PTHR47428">
    <property type="entry name" value="REGULATORY PROTEIN MIG1-RELATED"/>
    <property type="match status" value="1"/>
</dbReference>
<evidence type="ECO:0000256" key="4">
    <source>
        <dbReference type="ARBA" id="ARBA00022771"/>
    </source>
</evidence>
<evidence type="ECO:0000313" key="14">
    <source>
        <dbReference type="Proteomes" id="UP000093000"/>
    </source>
</evidence>
<feature type="region of interest" description="Disordered" evidence="11">
    <location>
        <begin position="154"/>
        <end position="173"/>
    </location>
</feature>
<dbReference type="GO" id="GO:0005634">
    <property type="term" value="C:nucleus"/>
    <property type="evidence" value="ECO:0007669"/>
    <property type="project" value="UniProtKB-SubCell"/>
</dbReference>
<dbReference type="EMBL" id="LUGH01000625">
    <property type="protein sequence ID" value="OBZ83652.1"/>
    <property type="molecule type" value="Genomic_DNA"/>
</dbReference>
<evidence type="ECO:0000256" key="6">
    <source>
        <dbReference type="ARBA" id="ARBA00023015"/>
    </source>
</evidence>
<dbReference type="InterPro" id="IPR013087">
    <property type="entry name" value="Znf_C2H2_type"/>
</dbReference>
<evidence type="ECO:0000256" key="8">
    <source>
        <dbReference type="ARBA" id="ARBA00023163"/>
    </source>
</evidence>
<organism evidence="13 14">
    <name type="scientific">Choanephora cucurbitarum</name>
    <dbReference type="NCBI Taxonomy" id="101091"/>
    <lineage>
        <taxon>Eukaryota</taxon>
        <taxon>Fungi</taxon>
        <taxon>Fungi incertae sedis</taxon>
        <taxon>Mucoromycota</taxon>
        <taxon>Mucoromycotina</taxon>
        <taxon>Mucoromycetes</taxon>
        <taxon>Mucorales</taxon>
        <taxon>Mucorineae</taxon>
        <taxon>Choanephoraceae</taxon>
        <taxon>Choanephoroideae</taxon>
        <taxon>Choanephora</taxon>
    </lineage>
</organism>
<dbReference type="GO" id="GO:0000433">
    <property type="term" value="P:carbon catabolite repression of transcription from RNA polymerase II promoter by glucose"/>
    <property type="evidence" value="ECO:0007669"/>
    <property type="project" value="TreeGrafter"/>
</dbReference>
<proteinExistence type="predicted"/>
<keyword evidence="4 10" id="KW-0863">Zinc-finger</keyword>
<keyword evidence="8" id="KW-0804">Transcription</keyword>
<dbReference type="InParanoid" id="A0A1C7N3F5"/>
<evidence type="ECO:0000256" key="11">
    <source>
        <dbReference type="SAM" id="MobiDB-lite"/>
    </source>
</evidence>
<dbReference type="PROSITE" id="PS00028">
    <property type="entry name" value="ZINC_FINGER_C2H2_1"/>
    <property type="match status" value="3"/>
</dbReference>
<dbReference type="FunFam" id="3.30.160.60:FF:000045">
    <property type="entry name" value="ZFP69 zinc finger protein B"/>
    <property type="match status" value="1"/>
</dbReference>
<evidence type="ECO:0000256" key="3">
    <source>
        <dbReference type="ARBA" id="ARBA00022737"/>
    </source>
</evidence>
<evidence type="ECO:0000256" key="2">
    <source>
        <dbReference type="ARBA" id="ARBA00022723"/>
    </source>
</evidence>
<dbReference type="GO" id="GO:0008270">
    <property type="term" value="F:zinc ion binding"/>
    <property type="evidence" value="ECO:0007669"/>
    <property type="project" value="UniProtKB-KW"/>
</dbReference>
<evidence type="ECO:0000313" key="13">
    <source>
        <dbReference type="EMBL" id="OBZ83652.1"/>
    </source>
</evidence>
<dbReference type="Pfam" id="PF00096">
    <property type="entry name" value="zf-C2H2"/>
    <property type="match status" value="1"/>
</dbReference>
<feature type="domain" description="C2H2-type" evidence="12">
    <location>
        <begin position="13"/>
        <end position="40"/>
    </location>
</feature>
<comment type="caution">
    <text evidence="13">The sequence shown here is derived from an EMBL/GenBank/DDBJ whole genome shotgun (WGS) entry which is preliminary data.</text>
</comment>
<dbReference type="Proteomes" id="UP000093000">
    <property type="component" value="Unassembled WGS sequence"/>
</dbReference>
<reference evidence="13 14" key="1">
    <citation type="submission" date="2016-03" db="EMBL/GenBank/DDBJ databases">
        <title>Choanephora cucurbitarum.</title>
        <authorList>
            <person name="Min B."/>
            <person name="Park H."/>
            <person name="Park J.-H."/>
            <person name="Shin H.-D."/>
            <person name="Choi I.-G."/>
        </authorList>
    </citation>
    <scope>NUCLEOTIDE SEQUENCE [LARGE SCALE GENOMIC DNA]</scope>
    <source>
        <strain evidence="13 14">KUS-F28377</strain>
    </source>
</reference>
<dbReference type="STRING" id="101091.A0A1C7N3F5"/>
<dbReference type="PROSITE" id="PS50157">
    <property type="entry name" value="ZINC_FINGER_C2H2_2"/>
    <property type="match status" value="3"/>
</dbReference>
<keyword evidence="7" id="KW-0238">DNA-binding</keyword>
<sequence>MNHQDLIALQRPYQCDFCLKSFYRLEHKVRHVRTHTGEKPHVCTFHPCDKRFARSDELNRHVRVHTAPTSVLLQRRRKIRKLKNTNRSSDEEEAYLKQQQHCSILRFMQSTSYSSMPHRTNKRSSPYKQSTNKLNHCPVAGCYKSFWRKGQLARHIEKQHDSPPPPTLQEPTYPHRLYLPPLVDQWQPNLRLPSIQSLLCHT</sequence>
<keyword evidence="3" id="KW-0677">Repeat</keyword>
<dbReference type="InterPro" id="IPR051007">
    <property type="entry name" value="creA/MIG_C2H2-ZnF"/>
</dbReference>
<evidence type="ECO:0000256" key="1">
    <source>
        <dbReference type="ARBA" id="ARBA00004123"/>
    </source>
</evidence>